<dbReference type="Proteomes" id="UP000681720">
    <property type="component" value="Unassembled WGS sequence"/>
</dbReference>
<dbReference type="AlphaFoldDB" id="A0A8S3DUT4"/>
<feature type="domain" description="Berberine/berberine-like" evidence="1">
    <location>
        <begin position="41"/>
        <end position="71"/>
    </location>
</feature>
<organism evidence="2 3">
    <name type="scientific">Rotaria magnacalcarata</name>
    <dbReference type="NCBI Taxonomy" id="392030"/>
    <lineage>
        <taxon>Eukaryota</taxon>
        <taxon>Metazoa</taxon>
        <taxon>Spiralia</taxon>
        <taxon>Gnathifera</taxon>
        <taxon>Rotifera</taxon>
        <taxon>Eurotatoria</taxon>
        <taxon>Bdelloidea</taxon>
        <taxon>Philodinida</taxon>
        <taxon>Philodinidae</taxon>
        <taxon>Rotaria</taxon>
    </lineage>
</organism>
<evidence type="ECO:0000313" key="2">
    <source>
        <dbReference type="EMBL" id="CAF5002346.1"/>
    </source>
</evidence>
<proteinExistence type="predicted"/>
<accession>A0A8S3DUT4</accession>
<protein>
    <recommendedName>
        <fullName evidence="1">Berberine/berberine-like domain-containing protein</fullName>
    </recommendedName>
</protein>
<sequence>MINVQGWDEDTTVSDQNMIASRLRVQVEILRTVAGDAQSSCYLNEADPNEPNWEQKFFGTRTNYDRLASIK</sequence>
<reference evidence="2" key="1">
    <citation type="submission" date="2021-02" db="EMBL/GenBank/DDBJ databases">
        <authorList>
            <person name="Nowell W R."/>
        </authorList>
    </citation>
    <scope>NUCLEOTIDE SEQUENCE</scope>
</reference>
<feature type="non-terminal residue" evidence="2">
    <location>
        <position position="71"/>
    </location>
</feature>
<dbReference type="GO" id="GO:0050660">
    <property type="term" value="F:flavin adenine dinucleotide binding"/>
    <property type="evidence" value="ECO:0007669"/>
    <property type="project" value="InterPro"/>
</dbReference>
<gene>
    <name evidence="2" type="ORF">GIL414_LOCUS57326</name>
</gene>
<evidence type="ECO:0000259" key="1">
    <source>
        <dbReference type="Pfam" id="PF08031"/>
    </source>
</evidence>
<dbReference type="InterPro" id="IPR012951">
    <property type="entry name" value="BBE"/>
</dbReference>
<comment type="caution">
    <text evidence="2">The sequence shown here is derived from an EMBL/GenBank/DDBJ whole genome shotgun (WGS) entry which is preliminary data.</text>
</comment>
<dbReference type="GO" id="GO:0016491">
    <property type="term" value="F:oxidoreductase activity"/>
    <property type="evidence" value="ECO:0007669"/>
    <property type="project" value="InterPro"/>
</dbReference>
<evidence type="ECO:0000313" key="3">
    <source>
        <dbReference type="Proteomes" id="UP000681720"/>
    </source>
</evidence>
<dbReference type="Pfam" id="PF08031">
    <property type="entry name" value="BBE"/>
    <property type="match status" value="1"/>
</dbReference>
<dbReference type="EMBL" id="CAJOBJ010207852">
    <property type="protein sequence ID" value="CAF5002346.1"/>
    <property type="molecule type" value="Genomic_DNA"/>
</dbReference>
<name>A0A8S3DUT4_9BILA</name>